<feature type="domain" description="ABC transporter" evidence="9">
    <location>
        <begin position="6"/>
        <end position="236"/>
    </location>
</feature>
<dbReference type="SMART" id="SM00382">
    <property type="entry name" value="AAA"/>
    <property type="match status" value="1"/>
</dbReference>
<evidence type="ECO:0000313" key="11">
    <source>
        <dbReference type="Proteomes" id="UP000199520"/>
    </source>
</evidence>
<keyword evidence="5" id="KW-0547">Nucleotide-binding</keyword>
<evidence type="ECO:0000259" key="9">
    <source>
        <dbReference type="PROSITE" id="PS50893"/>
    </source>
</evidence>
<dbReference type="Pfam" id="PF00005">
    <property type="entry name" value="ABC_tran"/>
    <property type="match status" value="1"/>
</dbReference>
<evidence type="ECO:0000256" key="6">
    <source>
        <dbReference type="ARBA" id="ARBA00022840"/>
    </source>
</evidence>
<dbReference type="PROSITE" id="PS50893">
    <property type="entry name" value="ABC_TRANSPORTER_2"/>
    <property type="match status" value="1"/>
</dbReference>
<proteinExistence type="inferred from homology"/>
<comment type="similarity">
    <text evidence="2">Belongs to the ABC transporter superfamily.</text>
</comment>
<keyword evidence="11" id="KW-1185">Reference proteome</keyword>
<dbReference type="Proteomes" id="UP000199520">
    <property type="component" value="Unassembled WGS sequence"/>
</dbReference>
<dbReference type="InterPro" id="IPR050095">
    <property type="entry name" value="ECF_ABC_transporter_ATP-bd"/>
</dbReference>
<evidence type="ECO:0000256" key="2">
    <source>
        <dbReference type="ARBA" id="ARBA00005417"/>
    </source>
</evidence>
<keyword evidence="7" id="KW-1278">Translocase</keyword>
<name>A0A1I4I8B5_9FIRM</name>
<dbReference type="FunFam" id="3.40.50.300:FF:000224">
    <property type="entry name" value="Energy-coupling factor transporter ATP-binding protein EcfA"/>
    <property type="match status" value="1"/>
</dbReference>
<dbReference type="GO" id="GO:0016887">
    <property type="term" value="F:ATP hydrolysis activity"/>
    <property type="evidence" value="ECO:0007669"/>
    <property type="project" value="InterPro"/>
</dbReference>
<organism evidence="10 11">
    <name type="scientific">Pelosinus propionicus DSM 13327</name>
    <dbReference type="NCBI Taxonomy" id="1123291"/>
    <lineage>
        <taxon>Bacteria</taxon>
        <taxon>Bacillati</taxon>
        <taxon>Bacillota</taxon>
        <taxon>Negativicutes</taxon>
        <taxon>Selenomonadales</taxon>
        <taxon>Sporomusaceae</taxon>
        <taxon>Pelosinus</taxon>
    </lineage>
</organism>
<dbReference type="InterPro" id="IPR017871">
    <property type="entry name" value="ABC_transporter-like_CS"/>
</dbReference>
<dbReference type="OrthoDB" id="197875at2"/>
<dbReference type="InterPro" id="IPR027417">
    <property type="entry name" value="P-loop_NTPase"/>
</dbReference>
<keyword evidence="3" id="KW-0813">Transport</keyword>
<dbReference type="InterPro" id="IPR015856">
    <property type="entry name" value="ABC_transpr_CbiO/EcfA_su"/>
</dbReference>
<keyword evidence="4" id="KW-1003">Cell membrane</keyword>
<evidence type="ECO:0000256" key="4">
    <source>
        <dbReference type="ARBA" id="ARBA00022475"/>
    </source>
</evidence>
<evidence type="ECO:0000313" key="10">
    <source>
        <dbReference type="EMBL" id="SFL50504.1"/>
    </source>
</evidence>
<gene>
    <name evidence="10" type="ORF">SAMN04490355_100724</name>
</gene>
<dbReference type="InterPro" id="IPR003593">
    <property type="entry name" value="AAA+_ATPase"/>
</dbReference>
<dbReference type="Gene3D" id="3.40.50.300">
    <property type="entry name" value="P-loop containing nucleotide triphosphate hydrolases"/>
    <property type="match status" value="1"/>
</dbReference>
<dbReference type="InterPro" id="IPR003439">
    <property type="entry name" value="ABC_transporter-like_ATP-bd"/>
</dbReference>
<dbReference type="STRING" id="1123291.SAMN04490355_100724"/>
<dbReference type="SUPFAM" id="SSF52540">
    <property type="entry name" value="P-loop containing nucleoside triphosphate hydrolases"/>
    <property type="match status" value="1"/>
</dbReference>
<evidence type="ECO:0000256" key="7">
    <source>
        <dbReference type="ARBA" id="ARBA00022967"/>
    </source>
</evidence>
<evidence type="ECO:0000256" key="1">
    <source>
        <dbReference type="ARBA" id="ARBA00004202"/>
    </source>
</evidence>
<dbReference type="GO" id="GO:0005524">
    <property type="term" value="F:ATP binding"/>
    <property type="evidence" value="ECO:0007669"/>
    <property type="project" value="UniProtKB-KW"/>
</dbReference>
<evidence type="ECO:0000256" key="5">
    <source>
        <dbReference type="ARBA" id="ARBA00022741"/>
    </source>
</evidence>
<accession>A0A1I4I8B5</accession>
<dbReference type="PANTHER" id="PTHR43553:SF24">
    <property type="entry name" value="ENERGY-COUPLING FACTOR TRANSPORTER ATP-BINDING PROTEIN ECFA1"/>
    <property type="match status" value="1"/>
</dbReference>
<comment type="subcellular location">
    <subcellularLocation>
        <location evidence="1">Cell membrane</location>
        <topology evidence="1">Peripheral membrane protein</topology>
    </subcellularLocation>
</comment>
<keyword evidence="8" id="KW-0472">Membrane</keyword>
<dbReference type="CDD" id="cd03225">
    <property type="entry name" value="ABC_cobalt_CbiO_domain1"/>
    <property type="match status" value="1"/>
</dbReference>
<evidence type="ECO:0000256" key="3">
    <source>
        <dbReference type="ARBA" id="ARBA00022448"/>
    </source>
</evidence>
<protein>
    <submittedName>
        <fullName evidence="10">Cobalt/nickel transport system ATP-binding protein</fullName>
    </submittedName>
</protein>
<dbReference type="PROSITE" id="PS00211">
    <property type="entry name" value="ABC_TRANSPORTER_1"/>
    <property type="match status" value="1"/>
</dbReference>
<sequence>MSHHTIDLTNVFYTYPDGTTALRNLSLHIGHGEAVAIVGSNGSGKTTLLSHLNGVLFPTEGAVNIGGYPVVKETLSHIRRTVGMIFQNPDDQLFMPTVYDDVAFGPLNLGYPPLEVEKRVMSVLKTVGAYALKDRPPYRLSGGQKRAVAIAAVLAMDPAILVMDEPTAALDPLARRKLITLLHTFSHTKIIATHDLDMVLDLCKRTIVLHNGTILADGPTLEIFRNKLILEQAGLEQPFSMQNCPVCSKS</sequence>
<keyword evidence="6 10" id="KW-0067">ATP-binding</keyword>
<evidence type="ECO:0000256" key="8">
    <source>
        <dbReference type="ARBA" id="ARBA00023136"/>
    </source>
</evidence>
<dbReference type="GO" id="GO:0042626">
    <property type="term" value="F:ATPase-coupled transmembrane transporter activity"/>
    <property type="evidence" value="ECO:0007669"/>
    <property type="project" value="TreeGrafter"/>
</dbReference>
<dbReference type="EMBL" id="FOTS01000007">
    <property type="protein sequence ID" value="SFL50504.1"/>
    <property type="molecule type" value="Genomic_DNA"/>
</dbReference>
<dbReference type="RefSeq" id="WP_090933544.1">
    <property type="nucleotide sequence ID" value="NZ_FOTS01000007.1"/>
</dbReference>
<dbReference type="GO" id="GO:0043190">
    <property type="term" value="C:ATP-binding cassette (ABC) transporter complex"/>
    <property type="evidence" value="ECO:0007669"/>
    <property type="project" value="TreeGrafter"/>
</dbReference>
<reference evidence="11" key="1">
    <citation type="submission" date="2016-10" db="EMBL/GenBank/DDBJ databases">
        <authorList>
            <person name="Varghese N."/>
            <person name="Submissions S."/>
        </authorList>
    </citation>
    <scope>NUCLEOTIDE SEQUENCE [LARGE SCALE GENOMIC DNA]</scope>
    <source>
        <strain evidence="11">DSM 13327</strain>
    </source>
</reference>
<dbReference type="PANTHER" id="PTHR43553">
    <property type="entry name" value="HEAVY METAL TRANSPORTER"/>
    <property type="match status" value="1"/>
</dbReference>
<dbReference type="AlphaFoldDB" id="A0A1I4I8B5"/>